<feature type="domain" description="EF-hand" evidence="1">
    <location>
        <begin position="135"/>
        <end position="170"/>
    </location>
</feature>
<comment type="caution">
    <text evidence="2">The sequence shown here is derived from an EMBL/GenBank/DDBJ whole genome shotgun (WGS) entry which is preliminary data.</text>
</comment>
<accession>A0ABW5GMI9</accession>
<keyword evidence="3" id="KW-1185">Reference proteome</keyword>
<feature type="domain" description="EF-hand" evidence="1">
    <location>
        <begin position="99"/>
        <end position="134"/>
    </location>
</feature>
<organism evidence="2 3">
    <name type="scientific">Amycolatopsis samaneae</name>
    <dbReference type="NCBI Taxonomy" id="664691"/>
    <lineage>
        <taxon>Bacteria</taxon>
        <taxon>Bacillati</taxon>
        <taxon>Actinomycetota</taxon>
        <taxon>Actinomycetes</taxon>
        <taxon>Pseudonocardiales</taxon>
        <taxon>Pseudonocardiaceae</taxon>
        <taxon>Amycolatopsis</taxon>
    </lineage>
</organism>
<dbReference type="InterPro" id="IPR011992">
    <property type="entry name" value="EF-hand-dom_pair"/>
</dbReference>
<dbReference type="InterPro" id="IPR018247">
    <property type="entry name" value="EF_Hand_1_Ca_BS"/>
</dbReference>
<name>A0ABW5GMI9_9PSEU</name>
<dbReference type="PROSITE" id="PS50222">
    <property type="entry name" value="EF_HAND_2"/>
    <property type="match status" value="2"/>
</dbReference>
<dbReference type="CDD" id="cd00051">
    <property type="entry name" value="EFh"/>
    <property type="match status" value="1"/>
</dbReference>
<sequence>MTTSDFLATKIGHGFDRLDADGDGRLTENDHVVAGQRIAAFLGYALGAPAERKIIDAYLKIWRELHLPYVPGGETAITRERFVESTRTLADDPAAARATVGALAETFVSLVDSDGDGRISPDEYLVFLRGHVPDLTENEAAEAFAHLDRDGDRSLTAEEFIDAIIEFWTSADPEAPGNWWMGRPPTAG</sequence>
<protein>
    <submittedName>
        <fullName evidence="2">EF-hand domain-containing protein</fullName>
    </submittedName>
</protein>
<dbReference type="InterPro" id="IPR002048">
    <property type="entry name" value="EF_hand_dom"/>
</dbReference>
<dbReference type="RefSeq" id="WP_345391510.1">
    <property type="nucleotide sequence ID" value="NZ_BAABHG010000004.1"/>
</dbReference>
<evidence type="ECO:0000259" key="1">
    <source>
        <dbReference type="PROSITE" id="PS50222"/>
    </source>
</evidence>
<dbReference type="Gene3D" id="1.10.238.10">
    <property type="entry name" value="EF-hand"/>
    <property type="match status" value="1"/>
</dbReference>
<dbReference type="EMBL" id="JBHUKU010000014">
    <property type="protein sequence ID" value="MFD2462080.1"/>
    <property type="molecule type" value="Genomic_DNA"/>
</dbReference>
<dbReference type="SMART" id="SM00054">
    <property type="entry name" value="EFh"/>
    <property type="match status" value="3"/>
</dbReference>
<dbReference type="Pfam" id="PF13499">
    <property type="entry name" value="EF-hand_7"/>
    <property type="match status" value="1"/>
</dbReference>
<dbReference type="PROSITE" id="PS00018">
    <property type="entry name" value="EF_HAND_1"/>
    <property type="match status" value="2"/>
</dbReference>
<proteinExistence type="predicted"/>
<reference evidence="3" key="1">
    <citation type="journal article" date="2019" name="Int. J. Syst. Evol. Microbiol.">
        <title>The Global Catalogue of Microorganisms (GCM) 10K type strain sequencing project: providing services to taxonomists for standard genome sequencing and annotation.</title>
        <authorList>
            <consortium name="The Broad Institute Genomics Platform"/>
            <consortium name="The Broad Institute Genome Sequencing Center for Infectious Disease"/>
            <person name="Wu L."/>
            <person name="Ma J."/>
        </authorList>
    </citation>
    <scope>NUCLEOTIDE SEQUENCE [LARGE SCALE GENOMIC DNA]</scope>
    <source>
        <strain evidence="3">CGMCC 4.7643</strain>
    </source>
</reference>
<dbReference type="Pfam" id="PF13202">
    <property type="entry name" value="EF-hand_5"/>
    <property type="match status" value="1"/>
</dbReference>
<dbReference type="SUPFAM" id="SSF47473">
    <property type="entry name" value="EF-hand"/>
    <property type="match status" value="1"/>
</dbReference>
<evidence type="ECO:0000313" key="3">
    <source>
        <dbReference type="Proteomes" id="UP001597419"/>
    </source>
</evidence>
<evidence type="ECO:0000313" key="2">
    <source>
        <dbReference type="EMBL" id="MFD2462080.1"/>
    </source>
</evidence>
<dbReference type="Proteomes" id="UP001597419">
    <property type="component" value="Unassembled WGS sequence"/>
</dbReference>
<gene>
    <name evidence="2" type="ORF">ACFSYJ_25965</name>
</gene>